<keyword evidence="5" id="KW-1185">Reference proteome</keyword>
<gene>
    <name evidence="4" type="ORF">RISK_004553</name>
</gene>
<dbReference type="GO" id="GO:0004065">
    <property type="term" value="F:arylsulfatase activity"/>
    <property type="evidence" value="ECO:0007669"/>
    <property type="project" value="TreeGrafter"/>
</dbReference>
<dbReference type="GO" id="GO:0047753">
    <property type="term" value="F:choline-sulfatase activity"/>
    <property type="evidence" value="ECO:0007669"/>
    <property type="project" value="UniProtKB-EC"/>
</dbReference>
<keyword evidence="2 4" id="KW-0378">Hydrolase</keyword>
<dbReference type="InterPro" id="IPR016024">
    <property type="entry name" value="ARM-type_fold"/>
</dbReference>
<dbReference type="PANTHER" id="PTHR42693">
    <property type="entry name" value="ARYLSULFATASE FAMILY MEMBER"/>
    <property type="match status" value="1"/>
</dbReference>
<dbReference type="EMBL" id="LECT01000038">
    <property type="protein sequence ID" value="KLU03241.1"/>
    <property type="molecule type" value="Genomic_DNA"/>
</dbReference>
<sequence length="651" mass="73042">MWQVAIRRTQDARVPILVAFLLTATALFQTVEAGDRPNILWLSAEDISPHIGCYGDPHAITPRIDQLAKEGIRYSNAFTTAGVCAPCRSGIITGMYQTTLGTQHMRCQAKLPKSIQPFSTYLRESGYFCTNNSKQDYQFATPKGSWDQSSNKAHWRDRPDHETPFFAVFNFTGCHESGIENDSKYKSVTKGLSESERQDASELSTFPPYYPDTPAVREDWKRNYELITALDHWVGGLLDQLHADGLDEDTIVFFWSDHGVGLPRAKRWLYDSGTHIPLVIRIPAKFRSSDKVAGVVDDRLVSSIDFGPTVLNLAGLDVPEPMQGKPFLSSPLSKLAVVDRDYVYGARDRMDERYDIIRMVRDQRYKYIRNYEPLKPYFQYMNTPEKGQTMRSIREAEQAGTLPQAAMPFFRGTKPTEELYDLENDPHELHDLASSSDHTEVLHRMRAAHEQWVTRTKDLGLIPEPILAERASNLGSQYAVLRQSDDSELANRVAAAALAASEGPAVLPEMRAALDDRDSAVRYWGATGIGNVFASGEIDRLPYLMDLQERLADESATVRVAAARALCHSGNPEATDKALSVLAETLEDGAQWERLQAAIVLDEIDEKALPVIDSMREALQPRQNLYADGKYTVRVINRALNELNGTNHTVK</sequence>
<dbReference type="Pfam" id="PF00884">
    <property type="entry name" value="Sulfatase"/>
    <property type="match status" value="1"/>
</dbReference>
<dbReference type="Proteomes" id="UP000036367">
    <property type="component" value="Unassembled WGS sequence"/>
</dbReference>
<dbReference type="EC" id="3.1.6.6" evidence="4"/>
<comment type="caution">
    <text evidence="4">The sequence shown here is derived from an EMBL/GenBank/DDBJ whole genome shotgun (WGS) entry which is preliminary data.</text>
</comment>
<dbReference type="InterPro" id="IPR011989">
    <property type="entry name" value="ARM-like"/>
</dbReference>
<dbReference type="RefSeq" id="WP_047815788.1">
    <property type="nucleotide sequence ID" value="NZ_LECT01000038.1"/>
</dbReference>
<dbReference type="Gene3D" id="3.40.720.10">
    <property type="entry name" value="Alkaline Phosphatase, subunit A"/>
    <property type="match status" value="1"/>
</dbReference>
<dbReference type="PANTHER" id="PTHR42693:SF53">
    <property type="entry name" value="ENDO-4-O-SULFATASE"/>
    <property type="match status" value="1"/>
</dbReference>
<evidence type="ECO:0000313" key="5">
    <source>
        <dbReference type="Proteomes" id="UP000036367"/>
    </source>
</evidence>
<dbReference type="InterPro" id="IPR000917">
    <property type="entry name" value="Sulfatase_N"/>
</dbReference>
<dbReference type="Gene3D" id="1.25.10.10">
    <property type="entry name" value="Leucine-rich Repeat Variant"/>
    <property type="match status" value="1"/>
</dbReference>
<accession>A0A0J1B9U0</accession>
<dbReference type="PATRIC" id="fig|595434.4.peg.4324"/>
<dbReference type="InterPro" id="IPR050738">
    <property type="entry name" value="Sulfatase"/>
</dbReference>
<evidence type="ECO:0000256" key="2">
    <source>
        <dbReference type="ARBA" id="ARBA00022801"/>
    </source>
</evidence>
<dbReference type="OrthoDB" id="9763613at2"/>
<evidence type="ECO:0000313" key="4">
    <source>
        <dbReference type="EMBL" id="KLU03241.1"/>
    </source>
</evidence>
<feature type="domain" description="Sulfatase N-terminal" evidence="3">
    <location>
        <begin position="37"/>
        <end position="315"/>
    </location>
</feature>
<organism evidence="4 5">
    <name type="scientific">Rhodopirellula islandica</name>
    <dbReference type="NCBI Taxonomy" id="595434"/>
    <lineage>
        <taxon>Bacteria</taxon>
        <taxon>Pseudomonadati</taxon>
        <taxon>Planctomycetota</taxon>
        <taxon>Planctomycetia</taxon>
        <taxon>Pirellulales</taxon>
        <taxon>Pirellulaceae</taxon>
        <taxon>Rhodopirellula</taxon>
    </lineage>
</organism>
<dbReference type="InterPro" id="IPR017850">
    <property type="entry name" value="Alkaline_phosphatase_core_sf"/>
</dbReference>
<dbReference type="CDD" id="cd16027">
    <property type="entry name" value="SGSH"/>
    <property type="match status" value="1"/>
</dbReference>
<reference evidence="4" key="1">
    <citation type="submission" date="2015-05" db="EMBL/GenBank/DDBJ databases">
        <title>Permanent draft genome of Rhodopirellula islandicus K833.</title>
        <authorList>
            <person name="Kizina J."/>
            <person name="Richter M."/>
            <person name="Glockner F.O."/>
            <person name="Harder J."/>
        </authorList>
    </citation>
    <scope>NUCLEOTIDE SEQUENCE [LARGE SCALE GENOMIC DNA]</scope>
    <source>
        <strain evidence="4">K833</strain>
    </source>
</reference>
<dbReference type="SUPFAM" id="SSF48371">
    <property type="entry name" value="ARM repeat"/>
    <property type="match status" value="1"/>
</dbReference>
<comment type="similarity">
    <text evidence="1">Belongs to the sulfatase family.</text>
</comment>
<dbReference type="AlphaFoldDB" id="A0A0J1B9U0"/>
<name>A0A0J1B9U0_RHOIS</name>
<protein>
    <submittedName>
        <fullName evidence="4">Choline-sulfatase</fullName>
        <ecNumber evidence="4">3.1.6.6</ecNumber>
    </submittedName>
</protein>
<proteinExistence type="inferred from homology"/>
<evidence type="ECO:0000256" key="1">
    <source>
        <dbReference type="ARBA" id="ARBA00008779"/>
    </source>
</evidence>
<dbReference type="SUPFAM" id="SSF53649">
    <property type="entry name" value="Alkaline phosphatase-like"/>
    <property type="match status" value="1"/>
</dbReference>
<dbReference type="FunFam" id="3.40.720.10:FF:000061">
    <property type="entry name" value="Sulfatase atsG"/>
    <property type="match status" value="1"/>
</dbReference>
<evidence type="ECO:0000259" key="3">
    <source>
        <dbReference type="Pfam" id="PF00884"/>
    </source>
</evidence>